<dbReference type="EMBL" id="CAJNIZ010007336">
    <property type="protein sequence ID" value="CAE7257256.1"/>
    <property type="molecule type" value="Genomic_DNA"/>
</dbReference>
<comment type="caution">
    <text evidence="1">The sequence shown here is derived from an EMBL/GenBank/DDBJ whole genome shotgun (WGS) entry which is preliminary data.</text>
</comment>
<keyword evidence="2" id="KW-1185">Reference proteome</keyword>
<dbReference type="OrthoDB" id="10421633at2759"/>
<evidence type="ECO:0000313" key="2">
    <source>
        <dbReference type="Proteomes" id="UP000649617"/>
    </source>
</evidence>
<reference evidence="1" key="1">
    <citation type="submission" date="2021-02" db="EMBL/GenBank/DDBJ databases">
        <authorList>
            <person name="Dougan E. K."/>
            <person name="Rhodes N."/>
            <person name="Thang M."/>
            <person name="Chan C."/>
        </authorList>
    </citation>
    <scope>NUCLEOTIDE SEQUENCE</scope>
</reference>
<proteinExistence type="predicted"/>
<dbReference type="AlphaFoldDB" id="A0A812MJ85"/>
<dbReference type="Proteomes" id="UP000649617">
    <property type="component" value="Unassembled WGS sequence"/>
</dbReference>
<organism evidence="1 2">
    <name type="scientific">Symbiodinium pilosum</name>
    <name type="common">Dinoflagellate</name>
    <dbReference type="NCBI Taxonomy" id="2952"/>
    <lineage>
        <taxon>Eukaryota</taxon>
        <taxon>Sar</taxon>
        <taxon>Alveolata</taxon>
        <taxon>Dinophyceae</taxon>
        <taxon>Suessiales</taxon>
        <taxon>Symbiodiniaceae</taxon>
        <taxon>Symbiodinium</taxon>
    </lineage>
</organism>
<accession>A0A812MJ85</accession>
<protein>
    <submittedName>
        <fullName evidence="1">Uncharacterized protein</fullName>
    </submittedName>
</protein>
<sequence>MMADSPQLFSQFFRQNGCPQKELEVCGRIFRHDSSGPTFLSFFVDVDDPAQPDRKPFVFATGPDGCHKLLSEYGRSRVHEFLVHLGCESSWVDHALEKDNRRFSMIVLPAAGESDRRRTGETREAAMPVGVRATWDGLLQCAATIPGLKEYVKRYEEECKRTDMSSDFLKREEFLRKYQSVKRVDSCDIIQDPEIFLTPRRFLNNTEHTFVDFRILLWTWFGASHLFTGDGYTQNEKGEKGSSEFLIPNLSVRELQEKGAILLPLKVLLSNGRDPDAISCFQYLHACAEKPCGGCWLG</sequence>
<name>A0A812MJ85_SYMPI</name>
<evidence type="ECO:0000313" key="1">
    <source>
        <dbReference type="EMBL" id="CAE7257256.1"/>
    </source>
</evidence>
<gene>
    <name evidence="1" type="ORF">SPIL2461_LOCUS5265</name>
</gene>